<dbReference type="RefSeq" id="XP_037156187.1">
    <property type="nucleotide sequence ID" value="XM_037298851.1"/>
</dbReference>
<reference evidence="1 2" key="1">
    <citation type="journal article" date="2020" name="Genomics">
        <title>Complete, high-quality genomes from long-read metagenomic sequencing of two wolf lichen thalli reveals enigmatic genome architecture.</title>
        <authorList>
            <person name="McKenzie S.K."/>
            <person name="Walston R.F."/>
            <person name="Allen J.L."/>
        </authorList>
    </citation>
    <scope>NUCLEOTIDE SEQUENCE [LARGE SCALE GENOMIC DNA]</scope>
    <source>
        <strain evidence="1">WasteWater1</strain>
    </source>
</reference>
<sequence length="149" mass="17016">MSSDSFFSQYPEFDHDPTAPLVAEFQRLSFQRGWKAGGKKYRQSRQKCFAQEFEHHYGHASDKLAGWQALCADLYVSPAPSSIKQCKKALSRISVNLVDLIDSHRTGEKVKLFPSKAALRNYSIKHKKIFSKEEAKEDGFVCALLIRIF</sequence>
<evidence type="ECO:0000313" key="2">
    <source>
        <dbReference type="Proteomes" id="UP000593566"/>
    </source>
</evidence>
<accession>A0A8H6CRK2</accession>
<evidence type="ECO:0000313" key="1">
    <source>
        <dbReference type="EMBL" id="KAF6228253.1"/>
    </source>
</evidence>
<gene>
    <name evidence="1" type="ORF">HO133_007983</name>
</gene>
<dbReference type="GeneID" id="59336380"/>
<comment type="caution">
    <text evidence="1">The sequence shown here is derived from an EMBL/GenBank/DDBJ whole genome shotgun (WGS) entry which is preliminary data.</text>
</comment>
<dbReference type="PANTHER" id="PTHR38846">
    <property type="entry name" value="C3H1-TYPE DOMAIN-CONTAINING PROTEIN"/>
    <property type="match status" value="1"/>
</dbReference>
<name>A0A8H6CRK2_9LECA</name>
<dbReference type="AlphaFoldDB" id="A0A8H6CRK2"/>
<protein>
    <submittedName>
        <fullName evidence="1">Uncharacterized protein</fullName>
    </submittedName>
</protein>
<dbReference type="Proteomes" id="UP000593566">
    <property type="component" value="Unassembled WGS sequence"/>
</dbReference>
<dbReference type="PANTHER" id="PTHR38846:SF1">
    <property type="entry name" value="C3H1-TYPE DOMAIN-CONTAINING PROTEIN"/>
    <property type="match status" value="1"/>
</dbReference>
<dbReference type="EMBL" id="JACCJB010000004">
    <property type="protein sequence ID" value="KAF6228253.1"/>
    <property type="molecule type" value="Genomic_DNA"/>
</dbReference>
<keyword evidence="2" id="KW-1185">Reference proteome</keyword>
<organism evidence="1 2">
    <name type="scientific">Letharia lupina</name>
    <dbReference type="NCBI Taxonomy" id="560253"/>
    <lineage>
        <taxon>Eukaryota</taxon>
        <taxon>Fungi</taxon>
        <taxon>Dikarya</taxon>
        <taxon>Ascomycota</taxon>
        <taxon>Pezizomycotina</taxon>
        <taxon>Lecanoromycetes</taxon>
        <taxon>OSLEUM clade</taxon>
        <taxon>Lecanoromycetidae</taxon>
        <taxon>Lecanorales</taxon>
        <taxon>Lecanorineae</taxon>
        <taxon>Parmeliaceae</taxon>
        <taxon>Letharia</taxon>
    </lineage>
</organism>
<proteinExistence type="predicted"/>